<name>A0A2P6MHP7_ALKUR</name>
<evidence type="ECO:0000313" key="1">
    <source>
        <dbReference type="EMBL" id="PRO65807.1"/>
    </source>
</evidence>
<organism evidence="1 2">
    <name type="scientific">Alkalicoccus urumqiensis</name>
    <name type="common">Bacillus urumqiensis</name>
    <dbReference type="NCBI Taxonomy" id="1548213"/>
    <lineage>
        <taxon>Bacteria</taxon>
        <taxon>Bacillati</taxon>
        <taxon>Bacillota</taxon>
        <taxon>Bacilli</taxon>
        <taxon>Bacillales</taxon>
        <taxon>Bacillaceae</taxon>
        <taxon>Alkalicoccus</taxon>
    </lineage>
</organism>
<sequence>MNWEEAQETLKTYYFREAEEVTIWEVVELMQEEVDEQEFPPHLLDVLEDPLLLGCVFIRTRTGRIWQLRLVLHPQGEGFFGWGFASSTEEWLPAVHILPNRSVVEIEEWG</sequence>
<proteinExistence type="predicted"/>
<accession>A0A2P6MHP7</accession>
<gene>
    <name evidence="1" type="ORF">C6I21_07875</name>
</gene>
<evidence type="ECO:0000313" key="2">
    <source>
        <dbReference type="Proteomes" id="UP000243650"/>
    </source>
</evidence>
<keyword evidence="2" id="KW-1185">Reference proteome</keyword>
<comment type="caution">
    <text evidence="1">The sequence shown here is derived from an EMBL/GenBank/DDBJ whole genome shotgun (WGS) entry which is preliminary data.</text>
</comment>
<dbReference type="RefSeq" id="WP_105958903.1">
    <property type="nucleotide sequence ID" value="NZ_PVNS01000006.1"/>
</dbReference>
<reference evidence="1 2" key="1">
    <citation type="submission" date="2018-03" db="EMBL/GenBank/DDBJ databases">
        <title>Bacillus urumqiensis sp. nov., a moderately haloalkaliphilic bacterium isolated from a salt lake.</title>
        <authorList>
            <person name="Zhao B."/>
            <person name="Liao Z."/>
        </authorList>
    </citation>
    <scope>NUCLEOTIDE SEQUENCE [LARGE SCALE GENOMIC DNA]</scope>
    <source>
        <strain evidence="1 2">BZ-SZ-XJ18</strain>
    </source>
</reference>
<protein>
    <submittedName>
        <fullName evidence="1">Uncharacterized protein</fullName>
    </submittedName>
</protein>
<dbReference type="EMBL" id="PVNS01000006">
    <property type="protein sequence ID" value="PRO65807.1"/>
    <property type="molecule type" value="Genomic_DNA"/>
</dbReference>
<dbReference type="Proteomes" id="UP000243650">
    <property type="component" value="Unassembled WGS sequence"/>
</dbReference>
<dbReference type="AlphaFoldDB" id="A0A2P6MHP7"/>